<name>A0A5J4KUE0_9ZZZZ</name>
<dbReference type="InterPro" id="IPR036271">
    <property type="entry name" value="Tet_transcr_reg_TetR-rel_C_sf"/>
</dbReference>
<dbReference type="Pfam" id="PF17932">
    <property type="entry name" value="TetR_C_24"/>
    <property type="match status" value="1"/>
</dbReference>
<dbReference type="PANTHER" id="PTHR43479">
    <property type="entry name" value="ACREF/ENVCD OPERON REPRESSOR-RELATED"/>
    <property type="match status" value="1"/>
</dbReference>
<accession>A0A5J4KUE0</accession>
<protein>
    <submittedName>
        <fullName evidence="5">TetR/AcrR family transcriptional regulator</fullName>
    </submittedName>
</protein>
<evidence type="ECO:0000256" key="2">
    <source>
        <dbReference type="ARBA" id="ARBA00023125"/>
    </source>
</evidence>
<dbReference type="EMBL" id="BLAB01000001">
    <property type="protein sequence ID" value="GER93218.1"/>
    <property type="molecule type" value="Genomic_DNA"/>
</dbReference>
<evidence type="ECO:0000256" key="1">
    <source>
        <dbReference type="ARBA" id="ARBA00023015"/>
    </source>
</evidence>
<dbReference type="PROSITE" id="PS50977">
    <property type="entry name" value="HTH_TETR_2"/>
    <property type="match status" value="1"/>
</dbReference>
<dbReference type="PANTHER" id="PTHR43479:SF11">
    <property type="entry name" value="ACREF_ENVCD OPERON REPRESSOR-RELATED"/>
    <property type="match status" value="1"/>
</dbReference>
<dbReference type="AlphaFoldDB" id="A0A5J4KUE0"/>
<dbReference type="InterPro" id="IPR050624">
    <property type="entry name" value="HTH-type_Tx_Regulator"/>
</dbReference>
<dbReference type="InterPro" id="IPR041490">
    <property type="entry name" value="KstR2_TetR_C"/>
</dbReference>
<evidence type="ECO:0000313" key="5">
    <source>
        <dbReference type="EMBL" id="GER93218.1"/>
    </source>
</evidence>
<dbReference type="Gene3D" id="1.10.357.10">
    <property type="entry name" value="Tetracycline Repressor, domain 2"/>
    <property type="match status" value="1"/>
</dbReference>
<dbReference type="FunFam" id="1.10.10.60:FF:000141">
    <property type="entry name" value="TetR family transcriptional regulator"/>
    <property type="match status" value="1"/>
</dbReference>
<comment type="caution">
    <text evidence="5">The sequence shown here is derived from an EMBL/GenBank/DDBJ whole genome shotgun (WGS) entry which is preliminary data.</text>
</comment>
<organism evidence="5">
    <name type="scientific">hot springs metagenome</name>
    <dbReference type="NCBI Taxonomy" id="433727"/>
    <lineage>
        <taxon>unclassified sequences</taxon>
        <taxon>metagenomes</taxon>
        <taxon>ecological metagenomes</taxon>
    </lineage>
</organism>
<keyword evidence="1" id="KW-0805">Transcription regulation</keyword>
<reference evidence="5" key="1">
    <citation type="submission" date="2019-10" db="EMBL/GenBank/DDBJ databases">
        <title>Metagenomic sequencing of thiosulfate-disproportionating enrichment culture.</title>
        <authorList>
            <person name="Umezawa K."/>
            <person name="Kojima H."/>
            <person name="Fukui M."/>
        </authorList>
    </citation>
    <scope>NUCLEOTIDE SEQUENCE</scope>
    <source>
        <strain evidence="5">45J</strain>
    </source>
</reference>
<evidence type="ECO:0000259" key="4">
    <source>
        <dbReference type="PROSITE" id="PS50977"/>
    </source>
</evidence>
<dbReference type="InterPro" id="IPR001647">
    <property type="entry name" value="HTH_TetR"/>
</dbReference>
<dbReference type="GO" id="GO:0003677">
    <property type="term" value="F:DNA binding"/>
    <property type="evidence" value="ECO:0007669"/>
    <property type="project" value="UniProtKB-KW"/>
</dbReference>
<keyword evidence="3" id="KW-0804">Transcription</keyword>
<evidence type="ECO:0000256" key="3">
    <source>
        <dbReference type="ARBA" id="ARBA00023163"/>
    </source>
</evidence>
<dbReference type="Pfam" id="PF00440">
    <property type="entry name" value="TetR_N"/>
    <property type="match status" value="1"/>
</dbReference>
<dbReference type="SUPFAM" id="SSF48498">
    <property type="entry name" value="Tetracyclin repressor-like, C-terminal domain"/>
    <property type="match status" value="1"/>
</dbReference>
<sequence>MFCKKDSILGVATELFSKKPYHMVAMDDIAKKARVAKGTLYYHFKSKEELYVALLQDGLDNLLVRLKAESGADAVADLKLFINGLSSFFNERKDFFEVLKREEGKLLSKRLKNCYEKTCSIRDLLHSILDKGITEGHFRKDIDIQIVSEIIIGMIKSAISGNIETQRLSNAIVDVLIHGIMA</sequence>
<dbReference type="SUPFAM" id="SSF46689">
    <property type="entry name" value="Homeodomain-like"/>
    <property type="match status" value="1"/>
</dbReference>
<keyword evidence="2" id="KW-0238">DNA-binding</keyword>
<dbReference type="Gene3D" id="1.10.10.60">
    <property type="entry name" value="Homeodomain-like"/>
    <property type="match status" value="1"/>
</dbReference>
<dbReference type="PRINTS" id="PR00455">
    <property type="entry name" value="HTHTETR"/>
</dbReference>
<feature type="domain" description="HTH tetR-type" evidence="4">
    <location>
        <begin position="2"/>
        <end position="62"/>
    </location>
</feature>
<proteinExistence type="predicted"/>
<dbReference type="InterPro" id="IPR009057">
    <property type="entry name" value="Homeodomain-like_sf"/>
</dbReference>
<gene>
    <name evidence="5" type="ORF">A45J_0954</name>
</gene>